<dbReference type="PROSITE" id="PS51741">
    <property type="entry name" value="F_BAR"/>
    <property type="match status" value="1"/>
</dbReference>
<feature type="compositionally biased region" description="Low complexity" evidence="5">
    <location>
        <begin position="1547"/>
        <end position="1581"/>
    </location>
</feature>
<dbReference type="Pfam" id="PF22699">
    <property type="entry name" value="GMIP-like_FCH"/>
    <property type="match status" value="1"/>
</dbReference>
<evidence type="ECO:0000313" key="9">
    <source>
        <dbReference type="Proteomes" id="UP000076420"/>
    </source>
</evidence>
<feature type="compositionally biased region" description="Polar residues" evidence="5">
    <location>
        <begin position="1268"/>
        <end position="1279"/>
    </location>
</feature>
<gene>
    <name evidence="8" type="primary">106060462</name>
</gene>
<dbReference type="Proteomes" id="UP000076420">
    <property type="component" value="Unassembled WGS sequence"/>
</dbReference>
<dbReference type="OrthoDB" id="79452at2759"/>
<dbReference type="PROSITE" id="PS50238">
    <property type="entry name" value="RHOGAP"/>
    <property type="match status" value="1"/>
</dbReference>
<feature type="region of interest" description="Disordered" evidence="5">
    <location>
        <begin position="830"/>
        <end position="850"/>
    </location>
</feature>
<dbReference type="GO" id="GO:0005096">
    <property type="term" value="F:GTPase activator activity"/>
    <property type="evidence" value="ECO:0007669"/>
    <property type="project" value="UniProtKB-KW"/>
</dbReference>
<dbReference type="EnsemblMetazoa" id="BGLB002605-RF">
    <property type="protein sequence ID" value="BGLB002605-PF"/>
    <property type="gene ID" value="BGLB002605"/>
</dbReference>
<keyword evidence="2" id="KW-0479">Metal-binding</keyword>
<feature type="compositionally biased region" description="Polar residues" evidence="5">
    <location>
        <begin position="1392"/>
        <end position="1406"/>
    </location>
</feature>
<feature type="domain" description="Rho-GAP" evidence="6">
    <location>
        <begin position="605"/>
        <end position="799"/>
    </location>
</feature>
<dbReference type="SUPFAM" id="SSF48350">
    <property type="entry name" value="GTPase activation domain, GAP"/>
    <property type="match status" value="1"/>
</dbReference>
<keyword evidence="2" id="KW-0863">Zinc-finger</keyword>
<dbReference type="Gene3D" id="1.10.555.10">
    <property type="entry name" value="Rho GTPase activation protein"/>
    <property type="match status" value="1"/>
</dbReference>
<dbReference type="PANTHER" id="PTHR15228">
    <property type="entry name" value="SPERMATHECAL PHYSIOLOGY VARIANT"/>
    <property type="match status" value="1"/>
</dbReference>
<dbReference type="SMART" id="SM00324">
    <property type="entry name" value="RhoGAP"/>
    <property type="match status" value="1"/>
</dbReference>
<name>A0A2C9JHJ9_BIOGL</name>
<feature type="compositionally biased region" description="Polar residues" evidence="5">
    <location>
        <begin position="1196"/>
        <end position="1205"/>
    </location>
</feature>
<dbReference type="InterPro" id="IPR051025">
    <property type="entry name" value="RhoGAP"/>
</dbReference>
<feature type="region of interest" description="Disordered" evidence="5">
    <location>
        <begin position="1"/>
        <end position="24"/>
    </location>
</feature>
<feature type="compositionally biased region" description="Low complexity" evidence="5">
    <location>
        <begin position="1305"/>
        <end position="1325"/>
    </location>
</feature>
<dbReference type="InterPro" id="IPR031160">
    <property type="entry name" value="F_BAR_dom"/>
</dbReference>
<keyword evidence="2" id="KW-0862">Zinc</keyword>
<dbReference type="InterPro" id="IPR054713">
    <property type="entry name" value="GMIP/FCHO2-like_FCH"/>
</dbReference>
<feature type="compositionally biased region" description="Low complexity" evidence="5">
    <location>
        <begin position="1478"/>
        <end position="1488"/>
    </location>
</feature>
<dbReference type="VEuPathDB" id="VectorBase:BGLB002605"/>
<dbReference type="GO" id="GO:0051056">
    <property type="term" value="P:regulation of small GTPase mediated signal transduction"/>
    <property type="evidence" value="ECO:0007669"/>
    <property type="project" value="UniProtKB-ARBA"/>
</dbReference>
<evidence type="ECO:0008006" key="10">
    <source>
        <dbReference type="Google" id="ProtNLM"/>
    </source>
</evidence>
<feature type="compositionally biased region" description="Polar residues" evidence="5">
    <location>
        <begin position="1439"/>
        <end position="1450"/>
    </location>
</feature>
<evidence type="ECO:0000256" key="3">
    <source>
        <dbReference type="ARBA" id="ARBA00023054"/>
    </source>
</evidence>
<keyword evidence="1" id="KW-0343">GTPase activation</keyword>
<feature type="compositionally biased region" description="Polar residues" evidence="5">
    <location>
        <begin position="1286"/>
        <end position="1299"/>
    </location>
</feature>
<dbReference type="SUPFAM" id="SSF103657">
    <property type="entry name" value="BAR/IMD domain-like"/>
    <property type="match status" value="1"/>
</dbReference>
<dbReference type="RefSeq" id="XP_013073823.2">
    <property type="nucleotide sequence ID" value="XM_013218369.2"/>
</dbReference>
<dbReference type="VEuPathDB" id="VectorBase:BGLAX_037909"/>
<dbReference type="Gene3D" id="1.20.1270.60">
    <property type="entry name" value="Arfaptin homology (AH) domain/BAR domain"/>
    <property type="match status" value="1"/>
</dbReference>
<feature type="compositionally biased region" description="Polar residues" evidence="5">
    <location>
        <begin position="1251"/>
        <end position="1260"/>
    </location>
</feature>
<dbReference type="InterPro" id="IPR008936">
    <property type="entry name" value="Rho_GTPase_activation_prot"/>
</dbReference>
<feature type="region of interest" description="Disordered" evidence="5">
    <location>
        <begin position="1183"/>
        <end position="1365"/>
    </location>
</feature>
<dbReference type="EnsemblMetazoa" id="BGLB002605-RD">
    <property type="protein sequence ID" value="BGLB002605-PD"/>
    <property type="gene ID" value="BGLB002605"/>
</dbReference>
<sequence length="1593" mass="174203">MQSVHPPKKSCSLGTITSSEPPSPSIIDHDEILALTQEVKKFSDSLARLRLMFTEGIDPEEDSRVLIHEGLGEVLSVLNPVMQNYPVLQSQDIFTAAKSLIDMIKDHNYEEEMLHITIQYFCDAIDQLALAFSSSVSDYLMGDMGPQIVMNLKTRSMNNIAAEDVIQDNVPVKLSCEEQDRILTALDKGVSLALQRAKVCSKYISDIIIYLEKKTQLEQDYAKNLTRLANTVQNSLKKEAYLPLQSVFCTALSQDVEFSASLQATQAVVHSYKIIEPLAARKMDHDKAYKYIKEAWHREHRKMTESITNLKKAQNLYNTRQQDCERAHDLSLKADGEKLERRKKAEEEAMHKAAEAETTYKACVIEANVRQQELFKVKRELLAKVRDQIQQCDQVIKEATVGYFQLYHDIMSPIPLQYQTLCDSSKIYEPGSQYAEYLRRLPKSVQPSEPEVFSFEPYVQGQRTSDESRKESFHSNGSVSDHHSPEASPVASPKRDKYRLPVKAWGHQIPNVVTTSDTDSASCSSKSHESSPSGSPHRTPRRLVSSQSVDELTEEELIAAAAASQHTQDKRSQQMKRNLTVAGEDGLDIPSLLMHRGRRNTTFGVDFQEQVDAFQSKVPPIVSKCLSEIEKRGVMIKGIYRVSGVKSKVENLCQKFDLDPEGVDLSEIHPNVISNVLKLYLRQLPEPLLTFRLYSDFIHTAKENMSGQLLSTSLIDHLKNLVGKLPASNLRTCAVLMHHLQRVASQSDFNQMSASNLGIVFGPTLLRPLEGSASLASLVDTPHQTRAIELLITYAHLIFGPSEDFELAPTQSPVEQLTQALDGILLPGHGHAKNSPCPSRKPQIQSTGSEDLPVFDPVAGSTNQPWQCESVLPGTVSQESSAIQTVAGLDLDESDLGSEDCDDLPDIILPDQSKQLSDPLNVTLSVRCIQGIDQTSQHLSPSIKTSSGPYFKPSVTKSSSTPLISNKSSLTSSDMVVALTSSAAGMASMLIMSAGTFPAEENVTNTPLIKETHLVDNLDKKATLDVSQQILVAAQELPGQEKDDNCESIESKKAQEEVSKKRLHSLQLENIKYLTRPATSQDVNTDPGLTLSDKSVTSQGVSPSSAHNAGLTLNQSDSKSTTYFTQHASSHATSESIVTESTHISVKASQSTRRSILEEMPIPTVSKPVSNVDVGADAVTIPASPTIKRREMPSKIPTSPCTQRSFDSRGNLEKVDSRADRFKQEQRKLVKAIKSDSKIGAVSSHSDRLTSFDTARLSQESPEKDTISRSSDMFENTLSGGCALSSRHSSQSEETTSELFDTKPASDTLSQSDLASQSTSSISSSKPLRSSTWTGKTESTKTVLISRQRPATSAGESSFLSKPASSRIKALNMPSTLYVKKPLLNMSTTKVSLSGTSVTATSTSLKSGSTRTSSTPKTSSDQSPQLCSRLPGNVKTSEEQSSVRTASVTRKGSGRGGELSVSIKSVKTKTDNEGGLERSSTSSSQSSSPRHRHPSGDSNHHTKQAQRRHPSSSGSSPSVQGFQDKIQLDKQTSGHMGVQQVQKTARSSSQSQSSSGHTMSSSSTSVSSSTIMQSSSSSSSSGKLSQDRTPRFV</sequence>
<feature type="compositionally biased region" description="Polar residues" evidence="5">
    <location>
        <begin position="1092"/>
        <end position="1154"/>
    </location>
</feature>
<protein>
    <recommendedName>
        <fullName evidence="10">Rho-GAP domain-containing protein</fullName>
    </recommendedName>
</protein>
<accession>A0A2C9JHJ9</accession>
<feature type="region of interest" description="Disordered" evidence="5">
    <location>
        <begin position="1392"/>
        <end position="1593"/>
    </location>
</feature>
<feature type="compositionally biased region" description="Basic residues" evidence="5">
    <location>
        <begin position="1501"/>
        <end position="1510"/>
    </location>
</feature>
<dbReference type="InterPro" id="IPR027267">
    <property type="entry name" value="AH/BAR_dom_sf"/>
</dbReference>
<dbReference type="STRING" id="6526.A0A2C9JHJ9"/>
<keyword evidence="3 4" id="KW-0175">Coiled coil</keyword>
<feature type="compositionally biased region" description="Basic and acidic residues" evidence="5">
    <location>
        <begin position="1206"/>
        <end position="1237"/>
    </location>
</feature>
<dbReference type="GO" id="GO:0007165">
    <property type="term" value="P:signal transduction"/>
    <property type="evidence" value="ECO:0007669"/>
    <property type="project" value="InterPro"/>
</dbReference>
<dbReference type="KEGG" id="bgt:106060462"/>
<reference evidence="8" key="1">
    <citation type="submission" date="2020-05" db="UniProtKB">
        <authorList>
            <consortium name="EnsemblMetazoa"/>
        </authorList>
    </citation>
    <scope>IDENTIFICATION</scope>
    <source>
        <strain evidence="8">BB02</strain>
    </source>
</reference>
<dbReference type="PANTHER" id="PTHR15228:SF25">
    <property type="entry name" value="F-BAR DOMAIN-CONTAINING PROTEIN"/>
    <property type="match status" value="1"/>
</dbReference>
<feature type="compositionally biased region" description="Low complexity" evidence="5">
    <location>
        <begin position="1407"/>
        <end position="1420"/>
    </location>
</feature>
<dbReference type="Pfam" id="PF24235">
    <property type="entry name" value="RHG29_45_N"/>
    <property type="match status" value="1"/>
</dbReference>
<proteinExistence type="predicted"/>
<feature type="region of interest" description="Disordered" evidence="5">
    <location>
        <begin position="1078"/>
        <end position="1154"/>
    </location>
</feature>
<dbReference type="RefSeq" id="XP_013073808.2">
    <property type="nucleotide sequence ID" value="XM_013218354.2"/>
</dbReference>
<feature type="compositionally biased region" description="Low complexity" evidence="5">
    <location>
        <begin position="514"/>
        <end position="535"/>
    </location>
</feature>
<evidence type="ECO:0000256" key="2">
    <source>
        <dbReference type="ARBA" id="ARBA00022771"/>
    </source>
</evidence>
<evidence type="ECO:0000259" key="7">
    <source>
        <dbReference type="PROSITE" id="PS51741"/>
    </source>
</evidence>
<evidence type="ECO:0000256" key="5">
    <source>
        <dbReference type="SAM" id="MobiDB-lite"/>
    </source>
</evidence>
<organism evidence="8 9">
    <name type="scientific">Biomphalaria glabrata</name>
    <name type="common">Bloodfluke planorb</name>
    <name type="synonym">Freshwater snail</name>
    <dbReference type="NCBI Taxonomy" id="6526"/>
    <lineage>
        <taxon>Eukaryota</taxon>
        <taxon>Metazoa</taxon>
        <taxon>Spiralia</taxon>
        <taxon>Lophotrochozoa</taxon>
        <taxon>Mollusca</taxon>
        <taxon>Gastropoda</taxon>
        <taxon>Heterobranchia</taxon>
        <taxon>Euthyneura</taxon>
        <taxon>Panpulmonata</taxon>
        <taxon>Hygrophila</taxon>
        <taxon>Lymnaeoidea</taxon>
        <taxon>Planorbidae</taxon>
        <taxon>Biomphalaria</taxon>
    </lineage>
</organism>
<dbReference type="InterPro" id="IPR057028">
    <property type="entry name" value="RHG29_45_N"/>
</dbReference>
<dbReference type="InterPro" id="IPR001060">
    <property type="entry name" value="FCH_dom"/>
</dbReference>
<evidence type="ECO:0000259" key="6">
    <source>
        <dbReference type="PROSITE" id="PS50238"/>
    </source>
</evidence>
<evidence type="ECO:0000256" key="4">
    <source>
        <dbReference type="PROSITE-ProRule" id="PRU01077"/>
    </source>
</evidence>
<feature type="compositionally biased region" description="Basic and acidic residues" evidence="5">
    <location>
        <begin position="464"/>
        <end position="473"/>
    </location>
</feature>
<dbReference type="GO" id="GO:0008270">
    <property type="term" value="F:zinc ion binding"/>
    <property type="evidence" value="ECO:0007669"/>
    <property type="project" value="UniProtKB-KW"/>
</dbReference>
<evidence type="ECO:0000256" key="1">
    <source>
        <dbReference type="ARBA" id="ARBA00022468"/>
    </source>
</evidence>
<evidence type="ECO:0000313" key="8">
    <source>
        <dbReference type="EnsemblMetazoa" id="BGLB002605-PB"/>
    </source>
</evidence>
<dbReference type="InterPro" id="IPR000198">
    <property type="entry name" value="RhoGAP_dom"/>
</dbReference>
<dbReference type="RefSeq" id="XP_013073818.2">
    <property type="nucleotide sequence ID" value="XM_013218364.2"/>
</dbReference>
<dbReference type="Pfam" id="PF00620">
    <property type="entry name" value="RhoGAP"/>
    <property type="match status" value="1"/>
</dbReference>
<feature type="region of interest" description="Disordered" evidence="5">
    <location>
        <begin position="509"/>
        <end position="550"/>
    </location>
</feature>
<feature type="compositionally biased region" description="Polar residues" evidence="5">
    <location>
        <begin position="1326"/>
        <end position="1364"/>
    </location>
</feature>
<feature type="region of interest" description="Disordered" evidence="5">
    <location>
        <begin position="452"/>
        <end position="495"/>
    </location>
</feature>
<dbReference type="SMART" id="SM00055">
    <property type="entry name" value="FCH"/>
    <property type="match status" value="1"/>
</dbReference>
<feature type="compositionally biased region" description="Polar residues" evidence="5">
    <location>
        <begin position="1529"/>
        <end position="1546"/>
    </location>
</feature>
<dbReference type="EnsemblMetazoa" id="BGLB002605-RB">
    <property type="protein sequence ID" value="BGLB002605-PB"/>
    <property type="gene ID" value="BGLB002605"/>
</dbReference>
<feature type="domain" description="F-BAR" evidence="7">
    <location>
        <begin position="177"/>
        <end position="433"/>
    </location>
</feature>